<dbReference type="AlphaFoldDB" id="A0A923L1M9"/>
<protein>
    <submittedName>
        <fullName evidence="2">Uncharacterized protein</fullName>
    </submittedName>
</protein>
<gene>
    <name evidence="2" type="ORF">H8S23_10550</name>
</gene>
<dbReference type="EMBL" id="JACONZ010000004">
    <property type="protein sequence ID" value="MBC5581948.1"/>
    <property type="molecule type" value="Genomic_DNA"/>
</dbReference>
<organism evidence="2 3">
    <name type="scientific">Anaerofilum hominis</name>
    <dbReference type="NCBI Taxonomy" id="2763016"/>
    <lineage>
        <taxon>Bacteria</taxon>
        <taxon>Bacillati</taxon>
        <taxon>Bacillota</taxon>
        <taxon>Clostridia</taxon>
        <taxon>Eubacteriales</taxon>
        <taxon>Oscillospiraceae</taxon>
        <taxon>Anaerofilum</taxon>
    </lineage>
</organism>
<feature type="region of interest" description="Disordered" evidence="1">
    <location>
        <begin position="167"/>
        <end position="186"/>
    </location>
</feature>
<dbReference type="Proteomes" id="UP000659630">
    <property type="component" value="Unassembled WGS sequence"/>
</dbReference>
<accession>A0A923L1M9</accession>
<sequence length="186" mass="20413">MEEHTKKPGYMLLLESRGIAAGGYFCLGAPQGKNCFRVTGDCRLLDLDGALAALDENRLWEQWDSLTPITRREFIAARDALWEARRAADGRPTDAELEPLARQFAQEYAAAYAAGRWKAFCTWDEETLRRILLRAAALLPGVKGARAARKKAAQLFSEVIAAGLKSGLAGPRRKKGRQGQETPPGG</sequence>
<proteinExistence type="predicted"/>
<dbReference type="RefSeq" id="WP_186888323.1">
    <property type="nucleotide sequence ID" value="NZ_JACONZ010000004.1"/>
</dbReference>
<evidence type="ECO:0000256" key="1">
    <source>
        <dbReference type="SAM" id="MobiDB-lite"/>
    </source>
</evidence>
<evidence type="ECO:0000313" key="3">
    <source>
        <dbReference type="Proteomes" id="UP000659630"/>
    </source>
</evidence>
<evidence type="ECO:0000313" key="2">
    <source>
        <dbReference type="EMBL" id="MBC5581948.1"/>
    </source>
</evidence>
<keyword evidence="3" id="KW-1185">Reference proteome</keyword>
<name>A0A923L1M9_9FIRM</name>
<comment type="caution">
    <text evidence="2">The sequence shown here is derived from an EMBL/GenBank/DDBJ whole genome shotgun (WGS) entry which is preliminary data.</text>
</comment>
<reference evidence="2" key="1">
    <citation type="submission" date="2020-08" db="EMBL/GenBank/DDBJ databases">
        <title>Genome public.</title>
        <authorList>
            <person name="Liu C."/>
            <person name="Sun Q."/>
        </authorList>
    </citation>
    <scope>NUCLEOTIDE SEQUENCE</scope>
    <source>
        <strain evidence="2">BX8</strain>
    </source>
</reference>